<dbReference type="Gene3D" id="3.40.1280.10">
    <property type="match status" value="1"/>
</dbReference>
<keyword evidence="2 6" id="KW-0489">Methyltransferase</keyword>
<comment type="subcellular location">
    <subcellularLocation>
        <location evidence="6">Cytoplasm</location>
    </subcellularLocation>
</comment>
<evidence type="ECO:0000313" key="8">
    <source>
        <dbReference type="Proteomes" id="UP000011867"/>
    </source>
</evidence>
<keyword evidence="8" id="KW-1185">Reference proteome</keyword>
<comment type="caution">
    <text evidence="6">Lacks conserved residue(s) required for the propagation of feature annotation.</text>
</comment>
<dbReference type="AlphaFoldDB" id="M1XS56"/>
<name>M1XS56_NATM8</name>
<evidence type="ECO:0000256" key="3">
    <source>
        <dbReference type="ARBA" id="ARBA00022679"/>
    </source>
</evidence>
<evidence type="ECO:0000256" key="1">
    <source>
        <dbReference type="ARBA" id="ARBA00022490"/>
    </source>
</evidence>
<dbReference type="STRING" id="268739.Nmlp_3002"/>
<dbReference type="CDD" id="cd18087">
    <property type="entry name" value="TrmY-like"/>
    <property type="match status" value="1"/>
</dbReference>
<keyword evidence="4 6" id="KW-0949">S-adenosyl-L-methionine</keyword>
<dbReference type="EC" id="2.1.1.257" evidence="6"/>
<comment type="similarity">
    <text evidence="6">Belongs to the methyltransferase superfamily. TrmY family.</text>
</comment>
<dbReference type="GO" id="GO:0030488">
    <property type="term" value="P:tRNA methylation"/>
    <property type="evidence" value="ECO:0007669"/>
    <property type="project" value="UniProtKB-UniRule"/>
</dbReference>
<dbReference type="HOGENOM" id="CLU_107018_0_0_2"/>
<protein>
    <recommendedName>
        <fullName evidence="6">tRNA (pseudouridine(54)-N(1))-methyltransferase</fullName>
        <ecNumber evidence="6">2.1.1.257</ecNumber>
    </recommendedName>
</protein>
<dbReference type="eggNOG" id="arCOG01239">
    <property type="taxonomic scope" value="Archaea"/>
</dbReference>
<dbReference type="GO" id="GO:0008175">
    <property type="term" value="F:tRNA methyltransferase activity"/>
    <property type="evidence" value="ECO:0007669"/>
    <property type="project" value="UniProtKB-UniRule"/>
</dbReference>
<dbReference type="Proteomes" id="UP000011867">
    <property type="component" value="Chromosome"/>
</dbReference>
<comment type="catalytic activity">
    <reaction evidence="6">
        <text>pseudouridine(54) in tRNA + S-adenosyl-L-methionine = N(1)-methylpseudouridine(54) in tRNA + S-adenosyl-L-homocysteine + H(+)</text>
        <dbReference type="Rhea" id="RHEA:55292"/>
        <dbReference type="Rhea" id="RHEA-COMP:14140"/>
        <dbReference type="Rhea" id="RHEA-COMP:14141"/>
        <dbReference type="ChEBI" id="CHEBI:15378"/>
        <dbReference type="ChEBI" id="CHEBI:57856"/>
        <dbReference type="ChEBI" id="CHEBI:59789"/>
        <dbReference type="ChEBI" id="CHEBI:65314"/>
        <dbReference type="ChEBI" id="CHEBI:74890"/>
        <dbReference type="EC" id="2.1.1.257"/>
    </reaction>
</comment>
<dbReference type="InterPro" id="IPR007158">
    <property type="entry name" value="TrmY"/>
</dbReference>
<keyword evidence="3 6" id="KW-0808">Transferase</keyword>
<dbReference type="OrthoDB" id="27492at2157"/>
<keyword evidence="5 6" id="KW-0819">tRNA processing</keyword>
<evidence type="ECO:0000256" key="5">
    <source>
        <dbReference type="ARBA" id="ARBA00022694"/>
    </source>
</evidence>
<dbReference type="InterPro" id="IPR029028">
    <property type="entry name" value="Alpha/beta_knot_MTases"/>
</dbReference>
<dbReference type="GeneID" id="14652237"/>
<proteinExistence type="inferred from homology"/>
<gene>
    <name evidence="6 7" type="primary">trmY</name>
    <name evidence="7" type="ordered locus">Nmlp_3002</name>
</gene>
<accession>M1XS56</accession>
<evidence type="ECO:0000256" key="6">
    <source>
        <dbReference type="HAMAP-Rule" id="MF_00587"/>
    </source>
</evidence>
<organism evidence="7 8">
    <name type="scientific">Natronomonas moolapensis (strain DSM 18674 / CECT 7526 / JCM 14361 / 8.8.11)</name>
    <dbReference type="NCBI Taxonomy" id="268739"/>
    <lineage>
        <taxon>Archaea</taxon>
        <taxon>Methanobacteriati</taxon>
        <taxon>Methanobacteriota</taxon>
        <taxon>Stenosarchaea group</taxon>
        <taxon>Halobacteria</taxon>
        <taxon>Halobacteriales</taxon>
        <taxon>Natronomonadaceae</taxon>
        <taxon>Natronomonas</taxon>
    </lineage>
</organism>
<dbReference type="GO" id="GO:0008757">
    <property type="term" value="F:S-adenosylmethionine-dependent methyltransferase activity"/>
    <property type="evidence" value="ECO:0007669"/>
    <property type="project" value="UniProtKB-UniRule"/>
</dbReference>
<dbReference type="HAMAP" id="MF_00587">
    <property type="entry name" value="tRNA_methyltr_TrmY"/>
    <property type="match status" value="1"/>
</dbReference>
<dbReference type="SUPFAM" id="SSF75217">
    <property type="entry name" value="alpha/beta knot"/>
    <property type="match status" value="1"/>
</dbReference>
<dbReference type="NCBIfam" id="NF002560">
    <property type="entry name" value="PRK02135.1"/>
    <property type="match status" value="1"/>
</dbReference>
<dbReference type="GO" id="GO:0005737">
    <property type="term" value="C:cytoplasm"/>
    <property type="evidence" value="ECO:0007669"/>
    <property type="project" value="UniProtKB-SubCell"/>
</dbReference>
<comment type="subunit">
    <text evidence="6">Homodimer.</text>
</comment>
<dbReference type="PANTHER" id="PTHR40703:SF1">
    <property type="entry name" value="TRNA (PSEUDOURIDINE(54)-N(1))-METHYLTRANSFERASE"/>
    <property type="match status" value="1"/>
</dbReference>
<keyword evidence="1 6" id="KW-0963">Cytoplasm</keyword>
<dbReference type="PANTHER" id="PTHR40703">
    <property type="entry name" value="TRNA (PSEUDOURIDINE(54)-N(1))-METHYLTRANSFERASE"/>
    <property type="match status" value="1"/>
</dbReference>
<reference evidence="7 8" key="1">
    <citation type="journal article" date="2013" name="Genome Announc.">
        <title>Genome of the haloarchaeon Natronomonas moolapensis, a neutrophilic member of a previously haloalkaliphilic genus.</title>
        <authorList>
            <person name="Dyall-Smith M.L."/>
            <person name="Pfeiffer F."/>
            <person name="Oberwinkler T."/>
            <person name="Klee K."/>
            <person name="Rampp M."/>
            <person name="Palm P."/>
            <person name="Gross K."/>
            <person name="Schuster S.C."/>
            <person name="Oesterhelt D."/>
        </authorList>
    </citation>
    <scope>NUCLEOTIDE SEQUENCE [LARGE SCALE GENOMIC DNA]</scope>
    <source>
        <strain evidence="8">DSM 18674 / JCM 14361 / 8.8.11</strain>
    </source>
</reference>
<feature type="binding site" evidence="6">
    <location>
        <position position="126"/>
    </location>
    <ligand>
        <name>S-adenosyl-L-methionine</name>
        <dbReference type="ChEBI" id="CHEBI:59789"/>
    </ligand>
</feature>
<dbReference type="KEGG" id="nmo:Nmlp_3002"/>
<dbReference type="RefSeq" id="WP_015409895.1">
    <property type="nucleotide sequence ID" value="NC_020388.1"/>
</dbReference>
<evidence type="ECO:0000256" key="2">
    <source>
        <dbReference type="ARBA" id="ARBA00022603"/>
    </source>
</evidence>
<comment type="function">
    <text evidence="6">Specifically catalyzes the N1-methylation of pseudouridine at position 54 (Psi54) in tRNAs.</text>
</comment>
<evidence type="ECO:0000313" key="7">
    <source>
        <dbReference type="EMBL" id="CCQ37145.1"/>
    </source>
</evidence>
<evidence type="ECO:0000256" key="4">
    <source>
        <dbReference type="ARBA" id="ARBA00022691"/>
    </source>
</evidence>
<dbReference type="InterPro" id="IPR029026">
    <property type="entry name" value="tRNA_m1G_MTases_N"/>
</dbReference>
<dbReference type="EMBL" id="HF582854">
    <property type="protein sequence ID" value="CCQ37145.1"/>
    <property type="molecule type" value="Genomic_DNA"/>
</dbReference>
<dbReference type="Pfam" id="PF04013">
    <property type="entry name" value="Methyltrn_RNA_2"/>
    <property type="match status" value="1"/>
</dbReference>
<sequence>MRHFVVRSHDLAAGADVSLNDLPGAGRLDLLSRCVTSALLCSHDIREDVRVSLVVDGYVVGFDGSELRRLNPDERSTAARIRDALAAREGAIGSMAAHPSPGVSIRQGDFESLLGGLGAGRTLVELHADGRPITERAPPEDPVFVLSDHREFTDAEAESLGSAADDRVSLGPEALHADQAITVAHNYLDTGGYTAY</sequence>